<dbReference type="InterPro" id="IPR025714">
    <property type="entry name" value="Methyltranfer_dom"/>
</dbReference>
<evidence type="ECO:0000256" key="3">
    <source>
        <dbReference type="ARBA" id="ARBA00034487"/>
    </source>
</evidence>
<dbReference type="EC" id="2.1.1.137" evidence="4"/>
<dbReference type="InterPro" id="IPR026669">
    <property type="entry name" value="Arsenite_MeTrfase-like"/>
</dbReference>
<evidence type="ECO:0000256" key="5">
    <source>
        <dbReference type="ARBA" id="ARBA00034545"/>
    </source>
</evidence>
<evidence type="ECO:0000256" key="2">
    <source>
        <dbReference type="ARBA" id="ARBA00022691"/>
    </source>
</evidence>
<keyword evidence="2" id="KW-0949">S-adenosyl-L-methionine</keyword>
<comment type="catalytic activity">
    <reaction evidence="7">
        <text>arsenic triglutathione + 2 [thioredoxin]-dithiol + 2 S-adenosyl-L-methionine + H2O = dimethylarsinous acid + 2 [thioredoxin]-disulfide + 3 glutathione + 2 S-adenosyl-L-homocysteine + 2 H(+)</text>
        <dbReference type="Rhea" id="RHEA:69464"/>
        <dbReference type="Rhea" id="RHEA-COMP:10698"/>
        <dbReference type="Rhea" id="RHEA-COMP:10700"/>
        <dbReference type="ChEBI" id="CHEBI:15377"/>
        <dbReference type="ChEBI" id="CHEBI:15378"/>
        <dbReference type="ChEBI" id="CHEBI:23808"/>
        <dbReference type="ChEBI" id="CHEBI:29950"/>
        <dbReference type="ChEBI" id="CHEBI:50058"/>
        <dbReference type="ChEBI" id="CHEBI:57856"/>
        <dbReference type="ChEBI" id="CHEBI:57925"/>
        <dbReference type="ChEBI" id="CHEBI:59789"/>
        <dbReference type="ChEBI" id="CHEBI:183640"/>
        <dbReference type="EC" id="2.1.1.137"/>
    </reaction>
</comment>
<evidence type="ECO:0000256" key="6">
    <source>
        <dbReference type="ARBA" id="ARBA00047941"/>
    </source>
</evidence>
<dbReference type="PROSITE" id="PS51257">
    <property type="entry name" value="PROKAR_LIPOPROTEIN"/>
    <property type="match status" value="1"/>
</dbReference>
<gene>
    <name evidence="10" type="ORF">LI82_11550</name>
</gene>
<comment type="caution">
    <text evidence="10">The sequence shown here is derived from an EMBL/GenBank/DDBJ whole genome shotgun (WGS) entry which is preliminary data.</text>
</comment>
<comment type="catalytic activity">
    <reaction evidence="8">
        <text>arsenic triglutathione + 3 [thioredoxin]-dithiol + 3 S-adenosyl-L-methionine = trimethylarsine + 3 [thioredoxin]-disulfide + 3 glutathione + 3 S-adenosyl-L-homocysteine + 3 H(+)</text>
        <dbReference type="Rhea" id="RHEA:69432"/>
        <dbReference type="Rhea" id="RHEA-COMP:10698"/>
        <dbReference type="Rhea" id="RHEA-COMP:10700"/>
        <dbReference type="ChEBI" id="CHEBI:15378"/>
        <dbReference type="ChEBI" id="CHEBI:27130"/>
        <dbReference type="ChEBI" id="CHEBI:29950"/>
        <dbReference type="ChEBI" id="CHEBI:50058"/>
        <dbReference type="ChEBI" id="CHEBI:57856"/>
        <dbReference type="ChEBI" id="CHEBI:57925"/>
        <dbReference type="ChEBI" id="CHEBI:59789"/>
        <dbReference type="ChEBI" id="CHEBI:183640"/>
        <dbReference type="EC" id="2.1.1.137"/>
    </reaction>
</comment>
<organism evidence="10 11">
    <name type="scientific">Methanococcoides methylutens</name>
    <dbReference type="NCBI Taxonomy" id="2226"/>
    <lineage>
        <taxon>Archaea</taxon>
        <taxon>Methanobacteriati</taxon>
        <taxon>Methanobacteriota</taxon>
        <taxon>Stenosarchaea group</taxon>
        <taxon>Methanomicrobia</taxon>
        <taxon>Methanosarcinales</taxon>
        <taxon>Methanosarcinaceae</taxon>
        <taxon>Methanococcoides</taxon>
    </lineage>
</organism>
<evidence type="ECO:0000256" key="4">
    <source>
        <dbReference type="ARBA" id="ARBA00034521"/>
    </source>
</evidence>
<comment type="catalytic activity">
    <reaction evidence="6">
        <text>arsenic triglutathione + [thioredoxin]-dithiol + S-adenosyl-L-methionine + 2 H2O = methylarsonous acid + [thioredoxin]-disulfide + 3 glutathione + S-adenosyl-L-homocysteine + H(+)</text>
        <dbReference type="Rhea" id="RHEA:69460"/>
        <dbReference type="Rhea" id="RHEA-COMP:10698"/>
        <dbReference type="Rhea" id="RHEA-COMP:10700"/>
        <dbReference type="ChEBI" id="CHEBI:15377"/>
        <dbReference type="ChEBI" id="CHEBI:15378"/>
        <dbReference type="ChEBI" id="CHEBI:17826"/>
        <dbReference type="ChEBI" id="CHEBI:29950"/>
        <dbReference type="ChEBI" id="CHEBI:50058"/>
        <dbReference type="ChEBI" id="CHEBI:57856"/>
        <dbReference type="ChEBI" id="CHEBI:57925"/>
        <dbReference type="ChEBI" id="CHEBI:59789"/>
        <dbReference type="ChEBI" id="CHEBI:183640"/>
        <dbReference type="EC" id="2.1.1.137"/>
    </reaction>
</comment>
<dbReference type="InterPro" id="IPR029063">
    <property type="entry name" value="SAM-dependent_MTases_sf"/>
</dbReference>
<keyword evidence="1" id="KW-0808">Transferase</keyword>
<evidence type="ECO:0000256" key="7">
    <source>
        <dbReference type="ARBA" id="ARBA00047943"/>
    </source>
</evidence>
<dbReference type="Pfam" id="PF13847">
    <property type="entry name" value="Methyltransf_31"/>
    <property type="match status" value="1"/>
</dbReference>
<evidence type="ECO:0000313" key="11">
    <source>
        <dbReference type="Proteomes" id="UP000029859"/>
    </source>
</evidence>
<dbReference type="SUPFAM" id="SSF53335">
    <property type="entry name" value="S-adenosyl-L-methionine-dependent methyltransferases"/>
    <property type="match status" value="1"/>
</dbReference>
<accession>A0A099SZL5</accession>
<name>A0A099SZL5_METMT</name>
<evidence type="ECO:0000259" key="9">
    <source>
        <dbReference type="Pfam" id="PF13847"/>
    </source>
</evidence>
<proteinExistence type="inferred from homology"/>
<dbReference type="Proteomes" id="UP000029859">
    <property type="component" value="Unassembled WGS sequence"/>
</dbReference>
<comment type="similarity">
    <text evidence="3">Belongs to the methyltransferase superfamily. Arsenite methyltransferase family.</text>
</comment>
<keyword evidence="11" id="KW-1185">Reference proteome</keyword>
<dbReference type="AlphaFoldDB" id="A0A099SZL5"/>
<feature type="domain" description="Methyltransferase" evidence="9">
    <location>
        <begin position="69"/>
        <end position="215"/>
    </location>
</feature>
<protein>
    <recommendedName>
        <fullName evidence="5">Arsenite methyltransferase</fullName>
        <ecNumber evidence="4">2.1.1.137</ecNumber>
    </recommendedName>
</protein>
<evidence type="ECO:0000313" key="10">
    <source>
        <dbReference type="EMBL" id="KGK98340.1"/>
    </source>
</evidence>
<sequence>MDADTKKDVVKKKYSNIALGVVQGCGCCGSLTNEQLAASIGYSPEENRSFSEANLGLGCGNPTALGEIKEEDTVLDLGSGAGFDSFLAARKVGKIGKVIGVDMTEDMITKARENAEKYGFNNVEFRHGDIEDLPVETGSIDVIMSNCVINLAPDKYRVFKEAYRVLKDNGRMYISDIVLLKDLTPEEKNNDELICSCVGGALLKDDYLKIIKDAGFHSSIIEEDKDISERQYSGYPVESLKLKLVKMRMN</sequence>
<dbReference type="GO" id="GO:0030791">
    <property type="term" value="F:arsenite methyltransferase activity"/>
    <property type="evidence" value="ECO:0007669"/>
    <property type="project" value="UniProtKB-EC"/>
</dbReference>
<dbReference type="NCBIfam" id="NF008823">
    <property type="entry name" value="PRK11873.1"/>
    <property type="match status" value="1"/>
</dbReference>
<evidence type="ECO:0000256" key="8">
    <source>
        <dbReference type="ARBA" id="ARBA00048428"/>
    </source>
</evidence>
<evidence type="ECO:0000256" key="1">
    <source>
        <dbReference type="ARBA" id="ARBA00022679"/>
    </source>
</evidence>
<dbReference type="PANTHER" id="PTHR43675">
    <property type="entry name" value="ARSENITE METHYLTRANSFERASE"/>
    <property type="match status" value="1"/>
</dbReference>
<dbReference type="CDD" id="cd02440">
    <property type="entry name" value="AdoMet_MTases"/>
    <property type="match status" value="1"/>
</dbReference>
<dbReference type="Gene3D" id="3.40.50.150">
    <property type="entry name" value="Vaccinia Virus protein VP39"/>
    <property type="match status" value="1"/>
</dbReference>
<dbReference type="EMBL" id="JRHO01000014">
    <property type="protein sequence ID" value="KGK98340.1"/>
    <property type="molecule type" value="Genomic_DNA"/>
</dbReference>
<reference evidence="10 11" key="1">
    <citation type="submission" date="2014-09" db="EMBL/GenBank/DDBJ databases">
        <title>Draft genome sequence of an obligately methylotrophic methanogen, Methanococcoides methylutens, isolated from marine sediment.</title>
        <authorList>
            <person name="Guan Y."/>
            <person name="Ngugi D.K."/>
            <person name="Blom J."/>
            <person name="Ali S."/>
            <person name="Ferry J.G."/>
            <person name="Stingl U."/>
        </authorList>
    </citation>
    <scope>NUCLEOTIDE SEQUENCE [LARGE SCALE GENOMIC DNA]</scope>
    <source>
        <strain evidence="10 11">DSM 2657</strain>
    </source>
</reference>
<dbReference type="PANTHER" id="PTHR43675:SF8">
    <property type="entry name" value="ARSENITE METHYLTRANSFERASE"/>
    <property type="match status" value="1"/>
</dbReference>